<keyword evidence="4" id="KW-0865">Zymogen</keyword>
<dbReference type="PRINTS" id="PR01210">
    <property type="entry name" value="GGTRANSPTASE"/>
</dbReference>
<evidence type="ECO:0000313" key="6">
    <source>
        <dbReference type="Proteomes" id="UP000584642"/>
    </source>
</evidence>
<dbReference type="EMBL" id="JABFDB010000019">
    <property type="protein sequence ID" value="NYZ22592.1"/>
    <property type="molecule type" value="Genomic_DNA"/>
</dbReference>
<organism evidence="5 6">
    <name type="scientific">Azospirillum oleiclasticum</name>
    <dbReference type="NCBI Taxonomy" id="2735135"/>
    <lineage>
        <taxon>Bacteria</taxon>
        <taxon>Pseudomonadati</taxon>
        <taxon>Pseudomonadota</taxon>
        <taxon>Alphaproteobacteria</taxon>
        <taxon>Rhodospirillales</taxon>
        <taxon>Azospirillaceae</taxon>
        <taxon>Azospirillum</taxon>
    </lineage>
</organism>
<evidence type="ECO:0000256" key="1">
    <source>
        <dbReference type="ARBA" id="ARBA00009381"/>
    </source>
</evidence>
<dbReference type="SUPFAM" id="SSF56235">
    <property type="entry name" value="N-terminal nucleophile aminohydrolases (Ntn hydrolases)"/>
    <property type="match status" value="1"/>
</dbReference>
<accession>A0ABX2TE20</accession>
<dbReference type="InterPro" id="IPR043137">
    <property type="entry name" value="GGT_ssub_C"/>
</dbReference>
<evidence type="ECO:0000256" key="2">
    <source>
        <dbReference type="ARBA" id="ARBA00022679"/>
    </source>
</evidence>
<dbReference type="Pfam" id="PF01019">
    <property type="entry name" value="G_glu_transpept"/>
    <property type="match status" value="2"/>
</dbReference>
<dbReference type="Proteomes" id="UP000584642">
    <property type="component" value="Unassembled WGS sequence"/>
</dbReference>
<dbReference type="InterPro" id="IPR029055">
    <property type="entry name" value="Ntn_hydrolases_N"/>
</dbReference>
<evidence type="ECO:0000256" key="3">
    <source>
        <dbReference type="ARBA" id="ARBA00022801"/>
    </source>
</evidence>
<gene>
    <name evidence="5" type="ORF">HND93_23015</name>
</gene>
<name>A0ABX2TE20_9PROT</name>
<keyword evidence="2" id="KW-0808">Transferase</keyword>
<keyword evidence="3" id="KW-0378">Hydrolase</keyword>
<dbReference type="PANTHER" id="PTHR43199:SF1">
    <property type="entry name" value="GLUTATHIONE HYDROLASE PROENZYME"/>
    <property type="match status" value="1"/>
</dbReference>
<protein>
    <recommendedName>
        <fullName evidence="7">Gamma-glutamyltransferase</fullName>
    </recommendedName>
</protein>
<evidence type="ECO:0008006" key="7">
    <source>
        <dbReference type="Google" id="ProtNLM"/>
    </source>
</evidence>
<dbReference type="RefSeq" id="WP_180284355.1">
    <property type="nucleotide sequence ID" value="NZ_JABFDB010000019.1"/>
</dbReference>
<comment type="caution">
    <text evidence="5">The sequence shown here is derived from an EMBL/GenBank/DDBJ whole genome shotgun (WGS) entry which is preliminary data.</text>
</comment>
<sequence>MTRQPGGEAAVTGSCAAAVDAGTEILRAGGNAVDAAVATALAACVADPCNTGIGGYGGHMVVLTPEGEGWCVDFNTFAPPGVPDDHLRTVESRTGPAVSTMPCVVAGLAAALTRFGRLDWARVSTPAIQAAETGVEANPTTRAAFAQVRGRNFVGETFVLEEEGDRLVFRQPALAATLRRMAEDGPGWFYDGPLAGRAAESWRSAGLSLDPADWRAVPDAVRIAPAPRLRIADADVWSGPLGTSGSLCLFGILAAAADIGRDLRRPEGLARLAGAMAAVWSHRFGPSGGNAVDPAGLPDWIRRALSGMPGSGPRPGDVGHTCHLNTLDHDGTMVAMTLTHGPFWFGGRWVLPGTGVVMNAGMPLFRWADPVHRGGRRFAVTNLAPTLVRCDDGTRCAAGTPGARRIPGIVATTLARALWGGFTLPDAVSAGRLHAESRDAATLERTRHEPAVEAAFAGRFRSVGTEEWTQYYGPLTAIRRGADGAAELGLDDREGPGFGRVLGR</sequence>
<dbReference type="InterPro" id="IPR051792">
    <property type="entry name" value="GGT_bact"/>
</dbReference>
<dbReference type="Gene3D" id="3.60.20.40">
    <property type="match status" value="1"/>
</dbReference>
<dbReference type="PANTHER" id="PTHR43199">
    <property type="entry name" value="GLUTATHIONE HYDROLASE"/>
    <property type="match status" value="1"/>
</dbReference>
<reference evidence="5 6" key="1">
    <citation type="submission" date="2020-05" db="EMBL/GenBank/DDBJ databases">
        <title>Azospirillum oleiclasticum sp. nov, a nitrogen-fixing and heavy crude oil-emulsifying bacterium isolated from the crude oil of Yumen Oilfield.</title>
        <authorList>
            <person name="Wu D."/>
            <person name="Cai M."/>
            <person name="Zhang X."/>
        </authorList>
    </citation>
    <scope>NUCLEOTIDE SEQUENCE [LARGE SCALE GENOMIC DNA]</scope>
    <source>
        <strain evidence="5 6">ROY-1-1-2</strain>
    </source>
</reference>
<proteinExistence type="inferred from homology"/>
<keyword evidence="6" id="KW-1185">Reference proteome</keyword>
<comment type="similarity">
    <text evidence="1">Belongs to the gamma-glutamyltransferase family.</text>
</comment>
<evidence type="ECO:0000256" key="4">
    <source>
        <dbReference type="ARBA" id="ARBA00023145"/>
    </source>
</evidence>
<evidence type="ECO:0000313" key="5">
    <source>
        <dbReference type="EMBL" id="NYZ22592.1"/>
    </source>
</evidence>